<dbReference type="PANTHER" id="PTHR39188:SF3">
    <property type="entry name" value="STAGE IV SPORULATION PROTEIN FB"/>
    <property type="match status" value="1"/>
</dbReference>
<evidence type="ECO:0000256" key="7">
    <source>
        <dbReference type="ARBA" id="ARBA00022801"/>
    </source>
</evidence>
<keyword evidence="16" id="KW-1185">Reference proteome</keyword>
<keyword evidence="9 13" id="KW-1133">Transmembrane helix</keyword>
<feature type="domain" description="Peptidase M50" evidence="14">
    <location>
        <begin position="161"/>
        <end position="342"/>
    </location>
</feature>
<keyword evidence="8" id="KW-0862">Zinc</keyword>
<comment type="similarity">
    <text evidence="3">Belongs to the peptidase M50B family.</text>
</comment>
<keyword evidence="11 13" id="KW-0472">Membrane</keyword>
<comment type="subcellular location">
    <subcellularLocation>
        <location evidence="2">Membrane</location>
        <topology evidence="2">Multi-pass membrane protein</topology>
    </subcellularLocation>
</comment>
<feature type="region of interest" description="Disordered" evidence="12">
    <location>
        <begin position="420"/>
        <end position="459"/>
    </location>
</feature>
<evidence type="ECO:0000256" key="11">
    <source>
        <dbReference type="ARBA" id="ARBA00023136"/>
    </source>
</evidence>
<dbReference type="GO" id="GO:0046872">
    <property type="term" value="F:metal ion binding"/>
    <property type="evidence" value="ECO:0007669"/>
    <property type="project" value="UniProtKB-KW"/>
</dbReference>
<dbReference type="PANTHER" id="PTHR39188">
    <property type="entry name" value="MEMBRANE-ASSOCIATED ZINC METALLOPROTEASE M50B"/>
    <property type="match status" value="1"/>
</dbReference>
<keyword evidence="7" id="KW-0378">Hydrolase</keyword>
<evidence type="ECO:0000256" key="9">
    <source>
        <dbReference type="ARBA" id="ARBA00022989"/>
    </source>
</evidence>
<name>A0A7J6S2Y9_PEROL</name>
<dbReference type="Proteomes" id="UP000553632">
    <property type="component" value="Unassembled WGS sequence"/>
</dbReference>
<evidence type="ECO:0000256" key="12">
    <source>
        <dbReference type="SAM" id="MobiDB-lite"/>
    </source>
</evidence>
<dbReference type="InterPro" id="IPR008915">
    <property type="entry name" value="Peptidase_M50"/>
</dbReference>
<proteinExistence type="inferred from homology"/>
<dbReference type="GO" id="GO:0016020">
    <property type="term" value="C:membrane"/>
    <property type="evidence" value="ECO:0007669"/>
    <property type="project" value="UniProtKB-SubCell"/>
</dbReference>
<feature type="transmembrane region" description="Helical" evidence="13">
    <location>
        <begin position="280"/>
        <end position="303"/>
    </location>
</feature>
<feature type="transmembrane region" description="Helical" evidence="13">
    <location>
        <begin position="332"/>
        <end position="350"/>
    </location>
</feature>
<evidence type="ECO:0000256" key="8">
    <source>
        <dbReference type="ARBA" id="ARBA00022833"/>
    </source>
</evidence>
<feature type="region of interest" description="Disordered" evidence="12">
    <location>
        <begin position="495"/>
        <end position="522"/>
    </location>
</feature>
<gene>
    <name evidence="15" type="ORF">FOZ63_006261</name>
</gene>
<feature type="compositionally biased region" description="Basic and acidic residues" evidence="12">
    <location>
        <begin position="503"/>
        <end position="522"/>
    </location>
</feature>
<evidence type="ECO:0000256" key="6">
    <source>
        <dbReference type="ARBA" id="ARBA00022723"/>
    </source>
</evidence>
<organism evidence="15 16">
    <name type="scientific">Perkinsus olseni</name>
    <name type="common">Perkinsus atlanticus</name>
    <dbReference type="NCBI Taxonomy" id="32597"/>
    <lineage>
        <taxon>Eukaryota</taxon>
        <taxon>Sar</taxon>
        <taxon>Alveolata</taxon>
        <taxon>Perkinsozoa</taxon>
        <taxon>Perkinsea</taxon>
        <taxon>Perkinsida</taxon>
        <taxon>Perkinsidae</taxon>
        <taxon>Perkinsus</taxon>
    </lineage>
</organism>
<keyword evidence="5 13" id="KW-0812">Transmembrane</keyword>
<accession>A0A7J6S2Y9</accession>
<feature type="transmembrane region" description="Helical" evidence="13">
    <location>
        <begin position="356"/>
        <end position="373"/>
    </location>
</feature>
<keyword evidence="10" id="KW-0482">Metalloprotease</keyword>
<dbReference type="GO" id="GO:0008237">
    <property type="term" value="F:metallopeptidase activity"/>
    <property type="evidence" value="ECO:0007669"/>
    <property type="project" value="UniProtKB-KW"/>
</dbReference>
<evidence type="ECO:0000256" key="1">
    <source>
        <dbReference type="ARBA" id="ARBA00001947"/>
    </source>
</evidence>
<sequence length="522" mass="57149">MRVLTEHLAPPISGEGQLAGRVREGSYKGCSTGSTAHMSISIAKGRGGAQAEREPNFSAHYQAAPGRLRHPVEIAAFGTRQTLRRTFSFAQFSIFVMSNFGFGSQGLSQSSDSNSFYAGKILGTPIRVNYWLVGLFVYQILQALGSNQPGLYAVLSAVGFQAILQLTVLCHEFGHGSMARYLGGSISYILLWPFGGICFSSYPRQGSVKENLLKDLEVVAAGPFTHLFQAPFWCLLLSGASALLLPEQLAAFMPNVWAFLNPLGHASVPINFALMSPASILVLELCAMGIRINVMLFLFNLLFPMYPMDAAKILVCVLQLGCCCPVRRTARILIWVSGIAAVLFILNGLLGGQGGIFAGVGILMGGMCLVEVYKIHTLMEQRQLHTHPLFENARSWGRQERDQYGIVNRMNVAFRDDDDDIENAHRPTAPASFQGGRGQTGTAAAPTAPPAVPVAESQPQQVRDVLYGSAGCWYHQAPTAPRDNAAFLDRLEAHRQQKSKTVRQLEEERLQREREQREDDTS</sequence>
<evidence type="ECO:0000256" key="10">
    <source>
        <dbReference type="ARBA" id="ARBA00023049"/>
    </source>
</evidence>
<evidence type="ECO:0000313" key="16">
    <source>
        <dbReference type="Proteomes" id="UP000553632"/>
    </source>
</evidence>
<keyword evidence="4" id="KW-0645">Protease</keyword>
<evidence type="ECO:0000256" key="3">
    <source>
        <dbReference type="ARBA" id="ARBA00007931"/>
    </source>
</evidence>
<dbReference type="AlphaFoldDB" id="A0A7J6S2Y9"/>
<dbReference type="GO" id="GO:0006508">
    <property type="term" value="P:proteolysis"/>
    <property type="evidence" value="ECO:0007669"/>
    <property type="project" value="UniProtKB-KW"/>
</dbReference>
<reference evidence="15 16" key="1">
    <citation type="submission" date="2020-04" db="EMBL/GenBank/DDBJ databases">
        <title>Perkinsus olseni comparative genomics.</title>
        <authorList>
            <person name="Bogema D.R."/>
        </authorList>
    </citation>
    <scope>NUCLEOTIDE SEQUENCE [LARGE SCALE GENOMIC DNA]</scope>
    <source>
        <strain evidence="15 16">ATCC PRA-207</strain>
    </source>
</reference>
<evidence type="ECO:0000313" key="15">
    <source>
        <dbReference type="EMBL" id="KAF4727297.1"/>
    </source>
</evidence>
<evidence type="ECO:0000256" key="13">
    <source>
        <dbReference type="SAM" id="Phobius"/>
    </source>
</evidence>
<dbReference type="Pfam" id="PF02163">
    <property type="entry name" value="Peptidase_M50"/>
    <property type="match status" value="1"/>
</dbReference>
<dbReference type="OMA" id="CCPVRRT"/>
<comment type="cofactor">
    <cofactor evidence="1">
        <name>Zn(2+)</name>
        <dbReference type="ChEBI" id="CHEBI:29105"/>
    </cofactor>
</comment>
<evidence type="ECO:0000256" key="4">
    <source>
        <dbReference type="ARBA" id="ARBA00022670"/>
    </source>
</evidence>
<evidence type="ECO:0000259" key="14">
    <source>
        <dbReference type="Pfam" id="PF02163"/>
    </source>
</evidence>
<keyword evidence="6" id="KW-0479">Metal-binding</keyword>
<evidence type="ECO:0000256" key="5">
    <source>
        <dbReference type="ARBA" id="ARBA00022692"/>
    </source>
</evidence>
<evidence type="ECO:0000256" key="2">
    <source>
        <dbReference type="ARBA" id="ARBA00004141"/>
    </source>
</evidence>
<dbReference type="EMBL" id="JABANO010021139">
    <property type="protein sequence ID" value="KAF4727297.1"/>
    <property type="molecule type" value="Genomic_DNA"/>
</dbReference>
<protein>
    <recommendedName>
        <fullName evidence="14">Peptidase M50 domain-containing protein</fullName>
    </recommendedName>
</protein>
<comment type="caution">
    <text evidence="15">The sequence shown here is derived from an EMBL/GenBank/DDBJ whole genome shotgun (WGS) entry which is preliminary data.</text>
</comment>